<dbReference type="GeneID" id="85353976"/>
<organism evidence="2 3">
    <name type="scientific">Armillaria tabescens</name>
    <name type="common">Ringless honey mushroom</name>
    <name type="synonym">Agaricus tabescens</name>
    <dbReference type="NCBI Taxonomy" id="1929756"/>
    <lineage>
        <taxon>Eukaryota</taxon>
        <taxon>Fungi</taxon>
        <taxon>Dikarya</taxon>
        <taxon>Basidiomycota</taxon>
        <taxon>Agaricomycotina</taxon>
        <taxon>Agaricomycetes</taxon>
        <taxon>Agaricomycetidae</taxon>
        <taxon>Agaricales</taxon>
        <taxon>Marasmiineae</taxon>
        <taxon>Physalacriaceae</taxon>
        <taxon>Desarmillaria</taxon>
    </lineage>
</organism>
<dbReference type="AlphaFoldDB" id="A0AA39JC96"/>
<feature type="region of interest" description="Disordered" evidence="1">
    <location>
        <begin position="1"/>
        <end position="32"/>
    </location>
</feature>
<proteinExistence type="predicted"/>
<feature type="compositionally biased region" description="Basic and acidic residues" evidence="1">
    <location>
        <begin position="344"/>
        <end position="354"/>
    </location>
</feature>
<sequence length="478" mass="53453">MFHTFRSHTRGQSSDSRESSPTPRASSVDITDVQSIDLGDGLVFATPGPFTPPGIADLPSIGGRERRTMEEGEESDDGLTEFKRIQLQDLLDGVPMEEGDDPYSRSEYHTAEADTREYFRGDDLAEDSGELGLGASTATTTGPAAADPYDGRIAPGGRREWQGIPVAWYPTTSWVFAQEETPVARVSTEAAEPKDTPILWTVALPAEMEQCIWDTIESYNPDAHPNTETDTPGGSTSADEFPGFPAFTPSVAPRAFAAPIPFNQRPWTNEYHVLIESNFNIRAAQLTPEGVARMDRARMDSTHTRNAERHAIRGLKDLPLKPDAMDDEARRRIRAAKLQFHEVLRRTQDNKDNSENTEDQGGPQEQVGSGMLKRLPNSAIANEVMRQVKVVLIRSVQMVPAVLVFLEWEALYKIMAEDMVQDPQWLITEAREDYIDARHVGNIYLMRNILEVDAWHRVAIVWNICNPEDLCPRCTAYR</sequence>
<evidence type="ECO:0000256" key="1">
    <source>
        <dbReference type="SAM" id="MobiDB-lite"/>
    </source>
</evidence>
<feature type="region of interest" description="Disordered" evidence="1">
    <location>
        <begin position="46"/>
        <end position="79"/>
    </location>
</feature>
<feature type="compositionally biased region" description="Polar residues" evidence="1">
    <location>
        <begin position="10"/>
        <end position="32"/>
    </location>
</feature>
<comment type="caution">
    <text evidence="2">The sequence shown here is derived from an EMBL/GenBank/DDBJ whole genome shotgun (WGS) entry which is preliminary data.</text>
</comment>
<dbReference type="EMBL" id="JAUEPS010000095">
    <property type="protein sequence ID" value="KAK0438684.1"/>
    <property type="molecule type" value="Genomic_DNA"/>
</dbReference>
<protein>
    <submittedName>
        <fullName evidence="2">Uncharacterized protein</fullName>
    </submittedName>
</protein>
<feature type="region of interest" description="Disordered" evidence="1">
    <location>
        <begin position="344"/>
        <end position="370"/>
    </location>
</feature>
<accession>A0AA39JC96</accession>
<name>A0AA39JC96_ARMTA</name>
<evidence type="ECO:0000313" key="2">
    <source>
        <dbReference type="EMBL" id="KAK0438684.1"/>
    </source>
</evidence>
<evidence type="ECO:0000313" key="3">
    <source>
        <dbReference type="Proteomes" id="UP001175211"/>
    </source>
</evidence>
<dbReference type="RefSeq" id="XP_060322993.1">
    <property type="nucleotide sequence ID" value="XM_060470428.1"/>
</dbReference>
<reference evidence="2" key="1">
    <citation type="submission" date="2023-06" db="EMBL/GenBank/DDBJ databases">
        <authorList>
            <consortium name="Lawrence Berkeley National Laboratory"/>
            <person name="Ahrendt S."/>
            <person name="Sahu N."/>
            <person name="Indic B."/>
            <person name="Wong-Bajracharya J."/>
            <person name="Merenyi Z."/>
            <person name="Ke H.-M."/>
            <person name="Monk M."/>
            <person name="Kocsube S."/>
            <person name="Drula E."/>
            <person name="Lipzen A."/>
            <person name="Balint B."/>
            <person name="Henrissat B."/>
            <person name="Andreopoulos B."/>
            <person name="Martin F.M."/>
            <person name="Harder C.B."/>
            <person name="Rigling D."/>
            <person name="Ford K.L."/>
            <person name="Foster G.D."/>
            <person name="Pangilinan J."/>
            <person name="Papanicolaou A."/>
            <person name="Barry K."/>
            <person name="LaButti K."/>
            <person name="Viragh M."/>
            <person name="Koriabine M."/>
            <person name="Yan M."/>
            <person name="Riley R."/>
            <person name="Champramary S."/>
            <person name="Plett K.L."/>
            <person name="Tsai I.J."/>
            <person name="Slot J."/>
            <person name="Sipos G."/>
            <person name="Plett J."/>
            <person name="Nagy L.G."/>
            <person name="Grigoriev I.V."/>
        </authorList>
    </citation>
    <scope>NUCLEOTIDE SEQUENCE</scope>
    <source>
        <strain evidence="2">CCBAS 213</strain>
    </source>
</reference>
<gene>
    <name evidence="2" type="ORF">EV420DRAFT_1486616</name>
</gene>
<keyword evidence="3" id="KW-1185">Reference proteome</keyword>
<dbReference type="Proteomes" id="UP001175211">
    <property type="component" value="Unassembled WGS sequence"/>
</dbReference>